<evidence type="ECO:0000256" key="4">
    <source>
        <dbReference type="ARBA" id="ARBA00023163"/>
    </source>
</evidence>
<dbReference type="PANTHER" id="PTHR35807">
    <property type="entry name" value="TRANSCRIPTIONAL REGULATOR REDD-RELATED"/>
    <property type="match status" value="1"/>
</dbReference>
<dbReference type="AlphaFoldDB" id="A0A1V0AC82"/>
<dbReference type="PROSITE" id="PS51755">
    <property type="entry name" value="OMPR_PHOB"/>
    <property type="match status" value="1"/>
</dbReference>
<dbReference type="InterPro" id="IPR005158">
    <property type="entry name" value="BTAD"/>
</dbReference>
<keyword evidence="4" id="KW-0804">Transcription</keyword>
<comment type="similarity">
    <text evidence="1">Belongs to the AfsR/DnrI/RedD regulatory family.</text>
</comment>
<evidence type="ECO:0000313" key="9">
    <source>
        <dbReference type="Proteomes" id="UP000190797"/>
    </source>
</evidence>
<evidence type="ECO:0000256" key="5">
    <source>
        <dbReference type="PROSITE-ProRule" id="PRU01091"/>
    </source>
</evidence>
<feature type="region of interest" description="Disordered" evidence="6">
    <location>
        <begin position="275"/>
        <end position="297"/>
    </location>
</feature>
<evidence type="ECO:0000256" key="1">
    <source>
        <dbReference type="ARBA" id="ARBA00005820"/>
    </source>
</evidence>
<feature type="domain" description="OmpR/PhoB-type" evidence="7">
    <location>
        <begin position="21"/>
        <end position="117"/>
    </location>
</feature>
<dbReference type="GO" id="GO:0000160">
    <property type="term" value="P:phosphorelay signal transduction system"/>
    <property type="evidence" value="ECO:0007669"/>
    <property type="project" value="InterPro"/>
</dbReference>
<organism evidence="8 9">
    <name type="scientific">[Actinomadura] parvosata subsp. kistnae</name>
    <dbReference type="NCBI Taxonomy" id="1909395"/>
    <lineage>
        <taxon>Bacteria</taxon>
        <taxon>Bacillati</taxon>
        <taxon>Actinomycetota</taxon>
        <taxon>Actinomycetes</taxon>
        <taxon>Streptosporangiales</taxon>
        <taxon>Streptosporangiaceae</taxon>
        <taxon>Nonomuraea</taxon>
    </lineage>
</organism>
<dbReference type="RefSeq" id="WP_186404536.1">
    <property type="nucleotide sequence ID" value="NZ_CP017717.1"/>
</dbReference>
<dbReference type="PRINTS" id="PR00364">
    <property type="entry name" value="DISEASERSIST"/>
</dbReference>
<dbReference type="InterPro" id="IPR051677">
    <property type="entry name" value="AfsR-DnrI-RedD_regulator"/>
</dbReference>
<evidence type="ECO:0000256" key="6">
    <source>
        <dbReference type="SAM" id="MobiDB-lite"/>
    </source>
</evidence>
<dbReference type="GO" id="GO:0003677">
    <property type="term" value="F:DNA binding"/>
    <property type="evidence" value="ECO:0007669"/>
    <property type="project" value="UniProtKB-UniRule"/>
</dbReference>
<dbReference type="KEGG" id="noa:BKM31_45715"/>
<dbReference type="InterPro" id="IPR001867">
    <property type="entry name" value="OmpR/PhoB-type_DNA-bd"/>
</dbReference>
<dbReference type="GO" id="GO:0043531">
    <property type="term" value="F:ADP binding"/>
    <property type="evidence" value="ECO:0007669"/>
    <property type="project" value="InterPro"/>
</dbReference>
<sequence>MALVDRAQIDRAHNDHAHNDHAHIDRAHHLRFLLLGSIEAGDGSGLVELSASKMRTLLATLLLARSRIVPDSRIAAMLWGEHPPATSEAQIQIYVSRLRQKLGVPIVRQRPGYLLEVDPGQLDLVVFEQLARRGRDLLERGVAREAGEVLTRALALWRGPALAGATDLLTDAERPQLEEAKLATLEDRIDADLALRRHAELVAELTGLVADHPWRERLRGQLMLALYRSGRQAEAVTAYEELRRLLADDLSIEPGNDLRELFTRVLAADPGLDAPAGGDAPVRPSAAAPVRPAQLPPDTADFTGRLAESEHLAAMLERHDAGAPLAGCVISGMAGVGKTALAVHVAHQCQDSYPDGQLYVDLRGLTAEPVTPLDALGGMLRALGVDAAVVPPGLDDRVKLYRSRLIRQRVLVLLDNAASEQQVRPLLPTGRDCGVLVTGRARLSALEGLPILDLDVLAPAHALTLLGRIVGEERMRAEHAEAERIVALCGHLPLSIRIAGARLAAKPYWRLARLARRLDVQHRRLDELRIADSNVRTSLIQSYQGLSPAARHAFRLLALLDVPNFSLWTAAVVLDTKVAEARDLAEQLVDARLLDSLPATSGMSDQYRFHALVRALALERAAVEEHPKERRAALTRVMGASTWPNWVGTWSRSWAHCT</sequence>
<name>A0A1V0AC82_9ACTN</name>
<dbReference type="Pfam" id="PF00486">
    <property type="entry name" value="Trans_reg_C"/>
    <property type="match status" value="1"/>
</dbReference>
<dbReference type="InterPro" id="IPR036388">
    <property type="entry name" value="WH-like_DNA-bd_sf"/>
</dbReference>
<proteinExistence type="inferred from homology"/>
<protein>
    <recommendedName>
        <fullName evidence="7">OmpR/PhoB-type domain-containing protein</fullName>
    </recommendedName>
</protein>
<dbReference type="SMART" id="SM01043">
    <property type="entry name" value="BTAD"/>
    <property type="match status" value="1"/>
</dbReference>
<dbReference type="GO" id="GO:0006355">
    <property type="term" value="P:regulation of DNA-templated transcription"/>
    <property type="evidence" value="ECO:0007669"/>
    <property type="project" value="InterPro"/>
</dbReference>
<dbReference type="SUPFAM" id="SSF52540">
    <property type="entry name" value="P-loop containing nucleoside triphosphate hydrolases"/>
    <property type="match status" value="1"/>
</dbReference>
<dbReference type="Gene3D" id="1.25.40.10">
    <property type="entry name" value="Tetratricopeptide repeat domain"/>
    <property type="match status" value="1"/>
</dbReference>
<accession>A0A1V0AC82</accession>
<feature type="DNA-binding region" description="OmpR/PhoB-type" evidence="5">
    <location>
        <begin position="21"/>
        <end position="117"/>
    </location>
</feature>
<dbReference type="EMBL" id="CP017717">
    <property type="protein sequence ID" value="AQZ67797.1"/>
    <property type="molecule type" value="Genomic_DNA"/>
</dbReference>
<keyword evidence="9" id="KW-1185">Reference proteome</keyword>
<dbReference type="SMART" id="SM00862">
    <property type="entry name" value="Trans_reg_C"/>
    <property type="match status" value="1"/>
</dbReference>
<feature type="compositionally biased region" description="Low complexity" evidence="6">
    <location>
        <begin position="275"/>
        <end position="293"/>
    </location>
</feature>
<dbReference type="Gene3D" id="3.40.50.300">
    <property type="entry name" value="P-loop containing nucleotide triphosphate hydrolases"/>
    <property type="match status" value="1"/>
</dbReference>
<dbReference type="STRING" id="1909395.BKM31_45715"/>
<dbReference type="PANTHER" id="PTHR35807:SF1">
    <property type="entry name" value="TRANSCRIPTIONAL REGULATOR REDD"/>
    <property type="match status" value="1"/>
</dbReference>
<evidence type="ECO:0000259" key="7">
    <source>
        <dbReference type="PROSITE" id="PS51755"/>
    </source>
</evidence>
<dbReference type="SUPFAM" id="SSF46894">
    <property type="entry name" value="C-terminal effector domain of the bipartite response regulators"/>
    <property type="match status" value="1"/>
</dbReference>
<dbReference type="Proteomes" id="UP000190797">
    <property type="component" value="Chromosome"/>
</dbReference>
<keyword evidence="2" id="KW-0805">Transcription regulation</keyword>
<dbReference type="Pfam" id="PF03704">
    <property type="entry name" value="BTAD"/>
    <property type="match status" value="1"/>
</dbReference>
<dbReference type="CDD" id="cd15831">
    <property type="entry name" value="BTAD"/>
    <property type="match status" value="1"/>
</dbReference>
<dbReference type="InterPro" id="IPR016032">
    <property type="entry name" value="Sig_transdc_resp-reg_C-effctor"/>
</dbReference>
<evidence type="ECO:0000256" key="2">
    <source>
        <dbReference type="ARBA" id="ARBA00023015"/>
    </source>
</evidence>
<evidence type="ECO:0000256" key="3">
    <source>
        <dbReference type="ARBA" id="ARBA00023125"/>
    </source>
</evidence>
<keyword evidence="3 5" id="KW-0238">DNA-binding</keyword>
<dbReference type="InterPro" id="IPR011990">
    <property type="entry name" value="TPR-like_helical_dom_sf"/>
</dbReference>
<gene>
    <name evidence="8" type="ORF">BKM31_45715</name>
</gene>
<dbReference type="SUPFAM" id="SSF48452">
    <property type="entry name" value="TPR-like"/>
    <property type="match status" value="1"/>
</dbReference>
<evidence type="ECO:0000313" key="8">
    <source>
        <dbReference type="EMBL" id="AQZ67797.1"/>
    </source>
</evidence>
<dbReference type="Gene3D" id="1.10.10.10">
    <property type="entry name" value="Winged helix-like DNA-binding domain superfamily/Winged helix DNA-binding domain"/>
    <property type="match status" value="1"/>
</dbReference>
<reference evidence="9" key="1">
    <citation type="journal article" date="2017" name="Med. Chem. Commun.">
        <title>Nonomuraea sp. ATCC 55076 harbours the largest actinomycete chromosome to date and the kistamicin biosynthetic gene cluster.</title>
        <authorList>
            <person name="Nazari B."/>
            <person name="Forneris C.C."/>
            <person name="Gibson M.I."/>
            <person name="Moon K."/>
            <person name="Schramma K.R."/>
            <person name="Seyedsayamdost M.R."/>
        </authorList>
    </citation>
    <scope>NUCLEOTIDE SEQUENCE [LARGE SCALE GENOMIC DNA]</scope>
    <source>
        <strain evidence="9">ATCC 55076</strain>
    </source>
</reference>
<dbReference type="InterPro" id="IPR027417">
    <property type="entry name" value="P-loop_NTPase"/>
</dbReference>